<organism evidence="1 2">
    <name type="scientific">Racocetra fulgida</name>
    <dbReference type="NCBI Taxonomy" id="60492"/>
    <lineage>
        <taxon>Eukaryota</taxon>
        <taxon>Fungi</taxon>
        <taxon>Fungi incertae sedis</taxon>
        <taxon>Mucoromycota</taxon>
        <taxon>Glomeromycotina</taxon>
        <taxon>Glomeromycetes</taxon>
        <taxon>Diversisporales</taxon>
        <taxon>Gigasporaceae</taxon>
        <taxon>Racocetra</taxon>
    </lineage>
</organism>
<evidence type="ECO:0000313" key="2">
    <source>
        <dbReference type="Proteomes" id="UP000789396"/>
    </source>
</evidence>
<dbReference type="Proteomes" id="UP000789396">
    <property type="component" value="Unassembled WGS sequence"/>
</dbReference>
<proteinExistence type="predicted"/>
<dbReference type="EMBL" id="CAJVPZ010013599">
    <property type="protein sequence ID" value="CAG8650173.1"/>
    <property type="molecule type" value="Genomic_DNA"/>
</dbReference>
<dbReference type="InterPro" id="IPR016098">
    <property type="entry name" value="CAP/MinC_C"/>
</dbReference>
<dbReference type="Gene3D" id="2.160.20.70">
    <property type="match status" value="1"/>
</dbReference>
<gene>
    <name evidence="1" type="ORF">RFULGI_LOCUS8419</name>
</gene>
<comment type="caution">
    <text evidence="1">The sequence shown here is derived from an EMBL/GenBank/DDBJ whole genome shotgun (WGS) entry which is preliminary data.</text>
</comment>
<keyword evidence="2" id="KW-1185">Reference proteome</keyword>
<name>A0A9N9H664_9GLOM</name>
<protein>
    <submittedName>
        <fullName evidence="1">10137_t:CDS:1</fullName>
    </submittedName>
</protein>
<reference evidence="1" key="1">
    <citation type="submission" date="2021-06" db="EMBL/GenBank/DDBJ databases">
        <authorList>
            <person name="Kallberg Y."/>
            <person name="Tangrot J."/>
            <person name="Rosling A."/>
        </authorList>
    </citation>
    <scope>NUCLEOTIDE SEQUENCE</scope>
    <source>
        <strain evidence="1">IN212</strain>
    </source>
</reference>
<accession>A0A9N9H664</accession>
<dbReference type="AlphaFoldDB" id="A0A9N9H664"/>
<evidence type="ECO:0000313" key="1">
    <source>
        <dbReference type="EMBL" id="CAG8650173.1"/>
    </source>
</evidence>
<sequence length="199" mass="22656">MSEQSSQGGNLEDTSKLPQSTPSLVGKLLIERLDSSSISSNSTVFLSHCEDIEYIVDSTCTKIMIGKYDLNSYNYIAYTKPTQLNKYILKKKLNTQVQTIQVDQCQNVNLQYENLSNFHSVVWTDSDQICLKVFEGGEEESVAQDAPSDKESIKLNPYQYIVRLIDDKLVTEKLIRAEKGFPITQRELDEWKVKNNITS</sequence>
<dbReference type="OrthoDB" id="2522835at2759"/>